<keyword evidence="1" id="KW-0812">Transmembrane</keyword>
<keyword evidence="1" id="KW-1133">Transmembrane helix</keyword>
<keyword evidence="4" id="KW-1185">Reference proteome</keyword>
<reference evidence="3 4" key="1">
    <citation type="submission" date="2024-10" db="EMBL/GenBank/DDBJ databases">
        <authorList>
            <person name="Ratan Roy A."/>
            <person name="Morales Sandoval P.H."/>
            <person name="De Los Santos Villalobos S."/>
            <person name="Chakraborty S."/>
            <person name="Mukherjee J."/>
        </authorList>
    </citation>
    <scope>NUCLEOTIDE SEQUENCE [LARGE SCALE GENOMIC DNA]</scope>
    <source>
        <strain evidence="3 4">S1</strain>
    </source>
</reference>
<dbReference type="RefSeq" id="WP_377968049.1">
    <property type="nucleotide sequence ID" value="NZ_JBHZOL010000110.1"/>
</dbReference>
<feature type="transmembrane region" description="Helical" evidence="1">
    <location>
        <begin position="169"/>
        <end position="194"/>
    </location>
</feature>
<feature type="transmembrane region" description="Helical" evidence="1">
    <location>
        <begin position="118"/>
        <end position="139"/>
    </location>
</feature>
<comment type="caution">
    <text evidence="3">The sequence shown here is derived from an EMBL/GenBank/DDBJ whole genome shotgun (WGS) entry which is preliminary data.</text>
</comment>
<accession>A0ABW6IJL2</accession>
<keyword evidence="3" id="KW-0031">Aminopeptidase</keyword>
<dbReference type="Gene3D" id="3.40.50.1820">
    <property type="entry name" value="alpha/beta hydrolase"/>
    <property type="match status" value="1"/>
</dbReference>
<sequence>MKEAIIFVSGFDAQSQNYFLDNFLVPGLLTQLEDLDIKLDPEDVKIPGQTGKRFYHQLETDRKIIDIYEVYWNDLVNRLSSQDTKQKLGRGLSMIFYWIVYNWKIAKISPAFFFQTSIILILILLWYFGIVVLFLAAIANQPELESSTFIQNILAPATQWATNGFGWQVWLVISAVLTFLPLPINFIVDLIYFLTCYLRNESIKGTPPIRALLRNRVKQSVDNVTSEGSYDKLTVLSHSMGGLIATDFLADYHDQQSQQLRFITWGTALESSSTVADWLKLEIKKCLENPYVGCWDDFYSKQDWLCSKVPVIKSQSKSKLVSKHVSFKVSLFKQFSGESHMEYFFDSKVLRNLIMG</sequence>
<dbReference type="InterPro" id="IPR029058">
    <property type="entry name" value="AB_hydrolase_fold"/>
</dbReference>
<feature type="domain" description="Serine aminopeptidase S33" evidence="2">
    <location>
        <begin position="218"/>
        <end position="328"/>
    </location>
</feature>
<dbReference type="Pfam" id="PF12146">
    <property type="entry name" value="Hydrolase_4"/>
    <property type="match status" value="1"/>
</dbReference>
<proteinExistence type="predicted"/>
<protein>
    <submittedName>
        <fullName evidence="3">Serine aminopeptidase domain-containing protein</fullName>
    </submittedName>
</protein>
<keyword evidence="3" id="KW-0645">Protease</keyword>
<evidence type="ECO:0000259" key="2">
    <source>
        <dbReference type="Pfam" id="PF12146"/>
    </source>
</evidence>
<keyword evidence="1" id="KW-0472">Membrane</keyword>
<evidence type="ECO:0000313" key="3">
    <source>
        <dbReference type="EMBL" id="MFE4108418.1"/>
    </source>
</evidence>
<dbReference type="InterPro" id="IPR022742">
    <property type="entry name" value="Hydrolase_4"/>
</dbReference>
<name>A0ABW6IJL2_9CYAN</name>
<gene>
    <name evidence="3" type="ORF">ACFVKH_19230</name>
</gene>
<keyword evidence="3" id="KW-0378">Hydrolase</keyword>
<dbReference type="EMBL" id="JBHZOL010000110">
    <property type="protein sequence ID" value="MFE4108418.1"/>
    <property type="molecule type" value="Genomic_DNA"/>
</dbReference>
<evidence type="ECO:0000313" key="4">
    <source>
        <dbReference type="Proteomes" id="UP001600165"/>
    </source>
</evidence>
<organism evidence="3 4">
    <name type="scientific">Almyronema epifaneia S1</name>
    <dbReference type="NCBI Taxonomy" id="2991925"/>
    <lineage>
        <taxon>Bacteria</taxon>
        <taxon>Bacillati</taxon>
        <taxon>Cyanobacteriota</taxon>
        <taxon>Cyanophyceae</taxon>
        <taxon>Nodosilineales</taxon>
        <taxon>Nodosilineaceae</taxon>
        <taxon>Almyronema</taxon>
        <taxon>Almyronema epifaneia</taxon>
    </lineage>
</organism>
<dbReference type="SUPFAM" id="SSF53474">
    <property type="entry name" value="alpha/beta-Hydrolases"/>
    <property type="match status" value="1"/>
</dbReference>
<dbReference type="GO" id="GO:0004177">
    <property type="term" value="F:aminopeptidase activity"/>
    <property type="evidence" value="ECO:0007669"/>
    <property type="project" value="UniProtKB-KW"/>
</dbReference>
<evidence type="ECO:0000256" key="1">
    <source>
        <dbReference type="SAM" id="Phobius"/>
    </source>
</evidence>
<dbReference type="Proteomes" id="UP001600165">
    <property type="component" value="Unassembled WGS sequence"/>
</dbReference>